<sequence length="178" mass="20159">MKTKNLLVVLFIVLLFTGCGAMKLEDFNETSPKFVVKDYFNGELKAYGLVKDRSGKIIKSFKAKMIGSWDEDGVGTLDEYFVYNNGEKQRRVWTLIPSKNKNEYIGTASDIVGQGILKSNGNTVMIDYTMEVPYNDSTINIDVKDWLHLQEDGVIINHSKMKKFGFTVGELVITIIKQ</sequence>
<evidence type="ECO:0000313" key="1">
    <source>
        <dbReference type="EMBL" id="UTJ05118.1"/>
    </source>
</evidence>
<reference evidence="1" key="1">
    <citation type="submission" date="2022-07" db="EMBL/GenBank/DDBJ databases">
        <title>Arcobacter roscoffensis sp. nov., a marine bacterium isolated from coastal seawater collected from Roscoff, France.</title>
        <authorList>
            <person name="Pascual J."/>
            <person name="Lepeaux C."/>
            <person name="Methner A."/>
            <person name="Overmann J."/>
        </authorList>
    </citation>
    <scope>NUCLEOTIDE SEQUENCE</scope>
    <source>
        <strain evidence="1">ARW1-2F2</strain>
    </source>
</reference>
<dbReference type="Pfam" id="PF12915">
    <property type="entry name" value="DUF3833"/>
    <property type="match status" value="1"/>
</dbReference>
<name>A0ABY5E255_9BACT</name>
<accession>A0ABY5E255</accession>
<dbReference type="RefSeq" id="WP_254575299.1">
    <property type="nucleotide sequence ID" value="NZ_CP100595.1"/>
</dbReference>
<dbReference type="PROSITE" id="PS51257">
    <property type="entry name" value="PROKAR_LIPOPROTEIN"/>
    <property type="match status" value="1"/>
</dbReference>
<keyword evidence="2" id="KW-1185">Reference proteome</keyword>
<dbReference type="EMBL" id="CP100595">
    <property type="protein sequence ID" value="UTJ05118.1"/>
    <property type="molecule type" value="Genomic_DNA"/>
</dbReference>
<evidence type="ECO:0000313" key="2">
    <source>
        <dbReference type="Proteomes" id="UP001060012"/>
    </source>
</evidence>
<dbReference type="InterPro" id="IPR024409">
    <property type="entry name" value="DUF3833"/>
</dbReference>
<organism evidence="1 2">
    <name type="scientific">Arcobacter roscoffensis</name>
    <dbReference type="NCBI Taxonomy" id="2961520"/>
    <lineage>
        <taxon>Bacteria</taxon>
        <taxon>Pseudomonadati</taxon>
        <taxon>Campylobacterota</taxon>
        <taxon>Epsilonproteobacteria</taxon>
        <taxon>Campylobacterales</taxon>
        <taxon>Arcobacteraceae</taxon>
        <taxon>Arcobacter</taxon>
    </lineage>
</organism>
<proteinExistence type="predicted"/>
<gene>
    <name evidence="1" type="ORF">NJU99_07500</name>
</gene>
<dbReference type="Proteomes" id="UP001060012">
    <property type="component" value="Chromosome"/>
</dbReference>
<protein>
    <submittedName>
        <fullName evidence="1">DUF3833 domain-containing protein</fullName>
    </submittedName>
</protein>